<organism evidence="2 3">
    <name type="scientific">Methylovulum psychrotolerans</name>
    <dbReference type="NCBI Taxonomy" id="1704499"/>
    <lineage>
        <taxon>Bacteria</taxon>
        <taxon>Pseudomonadati</taxon>
        <taxon>Pseudomonadota</taxon>
        <taxon>Gammaproteobacteria</taxon>
        <taxon>Methylococcales</taxon>
        <taxon>Methylococcaceae</taxon>
        <taxon>Methylovulum</taxon>
    </lineage>
</organism>
<dbReference type="InterPro" id="IPR058530">
    <property type="entry name" value="Baseplate_J-like_C"/>
</dbReference>
<dbReference type="RefSeq" id="WP_088621368.1">
    <property type="nucleotide sequence ID" value="NZ_CP022129.1"/>
</dbReference>
<dbReference type="Pfam" id="PF26079">
    <property type="entry name" value="Baseplate_J_C"/>
    <property type="match status" value="1"/>
</dbReference>
<dbReference type="Proteomes" id="UP000197019">
    <property type="component" value="Chromosome"/>
</dbReference>
<feature type="domain" description="Baseplate J-like C-terminal" evidence="1">
    <location>
        <begin position="286"/>
        <end position="357"/>
    </location>
</feature>
<evidence type="ECO:0000313" key="3">
    <source>
        <dbReference type="Proteomes" id="UP000197019"/>
    </source>
</evidence>
<evidence type="ECO:0000313" key="2">
    <source>
        <dbReference type="EMBL" id="ASF48506.1"/>
    </source>
</evidence>
<sequence>MFQIKDFASIAASMMNYAKATQNKLTDFTVGSAVRTVLECAAIEMDELYQQMWWGLKEAIPVAVYAAFDFARLPATAAQGVVTLTLSAGEAFTLQAGTRFTSVASSAVVYATLVDVAVTQATVETTLEVQVSSINAGVTTAVLAGTGFSAAVPRLTAAVAKADFSVGSDEETDTQRQQRFIAYVQNLGRSTETALAYGATTVALLNSDGVVVEAVKYARVAEVVVGDVVEAHCYIHNGIDGASAALLAACDQVLRGYTDADGVAVPGWKAAGVKLVVAATSNVAVDLAGEVTLVSGADAAVVAVEIEAALTAYLAGLDSGQAVLVAELVAAAMGVAGVANIKLTAPAADVAVNPYEKAIKGAYAFT</sequence>
<gene>
    <name evidence="2" type="ORF">CEK71_21950</name>
</gene>
<evidence type="ECO:0000259" key="1">
    <source>
        <dbReference type="Pfam" id="PF26079"/>
    </source>
</evidence>
<reference evidence="2 3" key="1">
    <citation type="submission" date="2017-06" db="EMBL/GenBank/DDBJ databases">
        <title>Genome Sequencing of the methanotroph Methylovulum psychrotolerants str. HV10-M2 isolated from a high-altitude environment.</title>
        <authorList>
            <person name="Mateos-Rivera A."/>
        </authorList>
    </citation>
    <scope>NUCLEOTIDE SEQUENCE [LARGE SCALE GENOMIC DNA]</scope>
    <source>
        <strain evidence="2 3">HV10_M2</strain>
    </source>
</reference>
<name>A0A1Z4C4M5_9GAMM</name>
<dbReference type="AlphaFoldDB" id="A0A1Z4C4M5"/>
<proteinExistence type="predicted"/>
<protein>
    <recommendedName>
        <fullName evidence="1">Baseplate J-like C-terminal domain-containing protein</fullName>
    </recommendedName>
</protein>
<accession>A0A1Z4C4M5</accession>
<dbReference type="KEGG" id="mpsy:CEK71_21950"/>
<dbReference type="EMBL" id="CP022129">
    <property type="protein sequence ID" value="ASF48506.1"/>
    <property type="molecule type" value="Genomic_DNA"/>
</dbReference>
<keyword evidence="3" id="KW-1185">Reference proteome</keyword>